<dbReference type="STRING" id="1513793.SAMN06296036_1327"/>
<keyword evidence="3" id="KW-1185">Reference proteome</keyword>
<dbReference type="SUPFAM" id="SSF53474">
    <property type="entry name" value="alpha/beta-Hydrolases"/>
    <property type="match status" value="1"/>
</dbReference>
<organism evidence="2 3">
    <name type="scientific">Pseudobacteriovorax antillogorgiicola</name>
    <dbReference type="NCBI Taxonomy" id="1513793"/>
    <lineage>
        <taxon>Bacteria</taxon>
        <taxon>Pseudomonadati</taxon>
        <taxon>Bdellovibrionota</taxon>
        <taxon>Oligoflexia</taxon>
        <taxon>Oligoflexales</taxon>
        <taxon>Pseudobacteriovoracaceae</taxon>
        <taxon>Pseudobacteriovorax</taxon>
    </lineage>
</organism>
<evidence type="ECO:0000313" key="2">
    <source>
        <dbReference type="EMBL" id="SMF77976.1"/>
    </source>
</evidence>
<dbReference type="InterPro" id="IPR051218">
    <property type="entry name" value="Sec_MonoDiacylglyc_Lipase"/>
</dbReference>
<proteinExistence type="predicted"/>
<dbReference type="OrthoDB" id="5522031at2"/>
<dbReference type="Gene3D" id="3.40.50.1820">
    <property type="entry name" value="alpha/beta hydrolase"/>
    <property type="match status" value="1"/>
</dbReference>
<dbReference type="RefSeq" id="WP_132325250.1">
    <property type="nucleotide sequence ID" value="NZ_FWZT01000032.1"/>
</dbReference>
<evidence type="ECO:0000259" key="1">
    <source>
        <dbReference type="Pfam" id="PF01764"/>
    </source>
</evidence>
<feature type="domain" description="Fungal lipase-type" evidence="1">
    <location>
        <begin position="11"/>
        <end position="141"/>
    </location>
</feature>
<dbReference type="PANTHER" id="PTHR45856:SF24">
    <property type="entry name" value="FUNGAL LIPASE-LIKE DOMAIN-CONTAINING PROTEIN"/>
    <property type="match status" value="1"/>
</dbReference>
<protein>
    <submittedName>
        <fullName evidence="2">Lipase (Class 3)</fullName>
    </submittedName>
</protein>
<gene>
    <name evidence="2" type="ORF">SAMN06296036_1327</name>
</gene>
<dbReference type="CDD" id="cd00519">
    <property type="entry name" value="Lipase_3"/>
    <property type="match status" value="1"/>
</dbReference>
<accession>A0A1Y6CNQ0</accession>
<dbReference type="EMBL" id="FWZT01000032">
    <property type="protein sequence ID" value="SMF77976.1"/>
    <property type="molecule type" value="Genomic_DNA"/>
</dbReference>
<dbReference type="GO" id="GO:0006629">
    <property type="term" value="P:lipid metabolic process"/>
    <property type="evidence" value="ECO:0007669"/>
    <property type="project" value="InterPro"/>
</dbReference>
<reference evidence="3" key="1">
    <citation type="submission" date="2017-04" db="EMBL/GenBank/DDBJ databases">
        <authorList>
            <person name="Varghese N."/>
            <person name="Submissions S."/>
        </authorList>
    </citation>
    <scope>NUCLEOTIDE SEQUENCE [LARGE SCALE GENOMIC DNA]</scope>
    <source>
        <strain evidence="3">RKEM611</strain>
    </source>
</reference>
<evidence type="ECO:0000313" key="3">
    <source>
        <dbReference type="Proteomes" id="UP000192907"/>
    </source>
</evidence>
<dbReference type="InterPro" id="IPR029058">
    <property type="entry name" value="AB_hydrolase_fold"/>
</dbReference>
<dbReference type="Proteomes" id="UP000192907">
    <property type="component" value="Unassembled WGS sequence"/>
</dbReference>
<dbReference type="InterPro" id="IPR002921">
    <property type="entry name" value="Fungal_lipase-type"/>
</dbReference>
<dbReference type="AlphaFoldDB" id="A0A1Y6CNQ0"/>
<name>A0A1Y6CNQ0_9BACT</name>
<sequence length="250" mass="28436">MIAVSGDTMLIAFRGSKWIKDYLIDAEFFQRSSNVNEVRGKVHSGILRHYKNLRPALVNGIESRRHKVKKIFVTGHSLGGGLAQLTSLYIAKNKLPIKGLYTSAAPRLGDAEYLRDLEIHLQEKIYSAITQLDLVPHLPPSQWLAPEFAAIVPGDNVFTRWLKGFVEFLNYDVSPGQVTFIPQSGSWKTMKSFEKLSSERQYWERLKDSIQSGNIWQLFSDLQERFGTHTPEAYLCQLAEAESTKRSSLF</sequence>
<dbReference type="PANTHER" id="PTHR45856">
    <property type="entry name" value="ALPHA/BETA-HYDROLASES SUPERFAMILY PROTEIN"/>
    <property type="match status" value="1"/>
</dbReference>
<dbReference type="Pfam" id="PF01764">
    <property type="entry name" value="Lipase_3"/>
    <property type="match status" value="1"/>
</dbReference>